<sequence length="240" mass="27009">MSFSNLSLLSLFYFFPSCHVSSFLFVSVIHCSSASPLFLHYIFPHNSLPIYPIIHMFSALSLHYIFPIILFPSIPVFSNLSTVPASLHYIFPIILFPSIPVFSNLSTVPASLHYIFPIILFPSIPVFLIYVSTSLLIYLFIFIHCFASLPSLHYIFPIILFHLSQSFLISPLSIHALPSAFHLSHNFFPSIPVFSNLCIHISLSISSSVLFPHAMSLPFVSLSMFLFSALLRGPNMSHVL</sequence>
<feature type="transmembrane region" description="Helical" evidence="1">
    <location>
        <begin position="83"/>
        <end position="102"/>
    </location>
</feature>
<evidence type="ECO:0000256" key="1">
    <source>
        <dbReference type="SAM" id="Phobius"/>
    </source>
</evidence>
<keyword evidence="1" id="KW-1133">Transmembrane helix</keyword>
<evidence type="ECO:0000313" key="2">
    <source>
        <dbReference type="EMBL" id="CAE1283370.1"/>
    </source>
</evidence>
<name>A0A812D191_ACAPH</name>
<dbReference type="OrthoDB" id="6161045at2759"/>
<evidence type="ECO:0000313" key="3">
    <source>
        <dbReference type="Proteomes" id="UP000597762"/>
    </source>
</evidence>
<dbReference type="AlphaFoldDB" id="A0A812D191"/>
<accession>A0A812D191</accession>
<gene>
    <name evidence="2" type="ORF">SPHA_44009</name>
</gene>
<dbReference type="EMBL" id="CAHIKZ030002229">
    <property type="protein sequence ID" value="CAE1283370.1"/>
    <property type="molecule type" value="Genomic_DNA"/>
</dbReference>
<protein>
    <submittedName>
        <fullName evidence="2">Uncharacterized protein</fullName>
    </submittedName>
</protein>
<proteinExistence type="predicted"/>
<keyword evidence="1" id="KW-0812">Transmembrane</keyword>
<dbReference type="Proteomes" id="UP000597762">
    <property type="component" value="Unassembled WGS sequence"/>
</dbReference>
<reference evidence="2" key="1">
    <citation type="submission" date="2021-01" db="EMBL/GenBank/DDBJ databases">
        <authorList>
            <person name="Li R."/>
            <person name="Bekaert M."/>
        </authorList>
    </citation>
    <scope>NUCLEOTIDE SEQUENCE</scope>
    <source>
        <strain evidence="2">Farmed</strain>
    </source>
</reference>
<organism evidence="2 3">
    <name type="scientific">Acanthosepion pharaonis</name>
    <name type="common">Pharaoh cuttlefish</name>
    <name type="synonym">Sepia pharaonis</name>
    <dbReference type="NCBI Taxonomy" id="158019"/>
    <lineage>
        <taxon>Eukaryota</taxon>
        <taxon>Metazoa</taxon>
        <taxon>Spiralia</taxon>
        <taxon>Lophotrochozoa</taxon>
        <taxon>Mollusca</taxon>
        <taxon>Cephalopoda</taxon>
        <taxon>Coleoidea</taxon>
        <taxon>Decapodiformes</taxon>
        <taxon>Sepiida</taxon>
        <taxon>Sepiina</taxon>
        <taxon>Sepiidae</taxon>
        <taxon>Acanthosepion</taxon>
    </lineage>
</organism>
<feature type="transmembrane region" description="Helical" evidence="1">
    <location>
        <begin position="210"/>
        <end position="231"/>
    </location>
</feature>
<feature type="transmembrane region" description="Helical" evidence="1">
    <location>
        <begin position="114"/>
        <end position="142"/>
    </location>
</feature>
<comment type="caution">
    <text evidence="2">The sequence shown here is derived from an EMBL/GenBank/DDBJ whole genome shotgun (WGS) entry which is preliminary data.</text>
</comment>
<keyword evidence="1" id="KW-0472">Membrane</keyword>
<keyword evidence="3" id="KW-1185">Reference proteome</keyword>
<feature type="transmembrane region" description="Helical" evidence="1">
    <location>
        <begin position="50"/>
        <end position="71"/>
    </location>
</feature>